<accession>A0ABS1KG69</accession>
<reference evidence="1 2" key="1">
    <citation type="submission" date="2021-01" db="EMBL/GenBank/DDBJ databases">
        <title>Genome seq and assembly of Flavobacterium sp. GN10.</title>
        <authorList>
            <person name="Chhetri G."/>
        </authorList>
    </citation>
    <scope>NUCLEOTIDE SEQUENCE [LARGE SCALE GENOMIC DNA]</scope>
    <source>
        <strain evidence="1 2">GN10</strain>
    </source>
</reference>
<comment type="caution">
    <text evidence="1">The sequence shown here is derived from an EMBL/GenBank/DDBJ whole genome shotgun (WGS) entry which is preliminary data.</text>
</comment>
<sequence>MVAKNWKIIIVGLLFLVAYPAFNLIKEHYATPERPKPLGAFNVTFINNLEEPITLNNLGEFYIHAPETPGTNRQITSGLIEFEFPPKTYVLEIKPSKSITISAELANEKRLLQYLDTEEFFALIMISATPKPLHEEVLFKRETFKNGIKIIIDEIKDHDINIKK</sequence>
<name>A0ABS1KG69_9FLAO</name>
<organism evidence="1 2">
    <name type="scientific">Flavobacterium tagetis</name>
    <dbReference type="NCBI Taxonomy" id="2801336"/>
    <lineage>
        <taxon>Bacteria</taxon>
        <taxon>Pseudomonadati</taxon>
        <taxon>Bacteroidota</taxon>
        <taxon>Flavobacteriia</taxon>
        <taxon>Flavobacteriales</taxon>
        <taxon>Flavobacteriaceae</taxon>
        <taxon>Flavobacterium</taxon>
    </lineage>
</organism>
<keyword evidence="2" id="KW-1185">Reference proteome</keyword>
<gene>
    <name evidence="1" type="ORF">JI750_12295</name>
</gene>
<dbReference type="RefSeq" id="WP_202002136.1">
    <property type="nucleotide sequence ID" value="NZ_JAERSF010000002.1"/>
</dbReference>
<dbReference type="Proteomes" id="UP000603728">
    <property type="component" value="Unassembled WGS sequence"/>
</dbReference>
<protein>
    <submittedName>
        <fullName evidence="1">Uncharacterized protein</fullName>
    </submittedName>
</protein>
<evidence type="ECO:0000313" key="1">
    <source>
        <dbReference type="EMBL" id="MBL0737677.1"/>
    </source>
</evidence>
<evidence type="ECO:0000313" key="2">
    <source>
        <dbReference type="Proteomes" id="UP000603728"/>
    </source>
</evidence>
<proteinExistence type="predicted"/>
<dbReference type="EMBL" id="JAERSF010000002">
    <property type="protein sequence ID" value="MBL0737677.1"/>
    <property type="molecule type" value="Genomic_DNA"/>
</dbReference>